<dbReference type="GO" id="GO:0005770">
    <property type="term" value="C:late endosome"/>
    <property type="evidence" value="ECO:0007669"/>
    <property type="project" value="TreeGrafter"/>
</dbReference>
<evidence type="ECO:0000313" key="1">
    <source>
        <dbReference type="Proteomes" id="UP000095287"/>
    </source>
</evidence>
<organism evidence="1 2">
    <name type="scientific">Steinernema glaseri</name>
    <dbReference type="NCBI Taxonomy" id="37863"/>
    <lineage>
        <taxon>Eukaryota</taxon>
        <taxon>Metazoa</taxon>
        <taxon>Ecdysozoa</taxon>
        <taxon>Nematoda</taxon>
        <taxon>Chromadorea</taxon>
        <taxon>Rhabditida</taxon>
        <taxon>Tylenchina</taxon>
        <taxon>Panagrolaimomorpha</taxon>
        <taxon>Strongyloidoidea</taxon>
        <taxon>Steinernematidae</taxon>
        <taxon>Steinernema</taxon>
    </lineage>
</organism>
<sequence length="159" mass="18521">MMFSKQVLTRKVIFAPLAQDLLIERPTIDRRLASKKWEPQGFRTACLLHCLRANARLRDRTCDVSTLVVRLLRSPERFFGRRLLRCPPREPKMFRRLGGSSSLWKSKNPHSLEYLKYLHGVMIKNEKVSEGNRTLLVEALRAIAEILIWGDQNDSTVFE</sequence>
<dbReference type="GO" id="GO:1901096">
    <property type="term" value="P:regulation of autophagosome maturation"/>
    <property type="evidence" value="ECO:0007669"/>
    <property type="project" value="TreeGrafter"/>
</dbReference>
<dbReference type="Proteomes" id="UP000095287">
    <property type="component" value="Unplaced"/>
</dbReference>
<accession>A0A1I7YGK3</accession>
<dbReference type="PANTHER" id="PTHR21481:SF0">
    <property type="entry name" value="PROTEIN CLEC16A"/>
    <property type="match status" value="1"/>
</dbReference>
<name>A0A1I7YGK3_9BILA</name>
<dbReference type="AlphaFoldDB" id="A0A1I7YGK3"/>
<protein>
    <submittedName>
        <fullName evidence="2">FPL domain-containing protein</fullName>
    </submittedName>
</protein>
<dbReference type="GO" id="GO:0016197">
    <property type="term" value="P:endosomal transport"/>
    <property type="evidence" value="ECO:0007669"/>
    <property type="project" value="TreeGrafter"/>
</dbReference>
<dbReference type="GO" id="GO:0005794">
    <property type="term" value="C:Golgi apparatus"/>
    <property type="evidence" value="ECO:0007669"/>
    <property type="project" value="TreeGrafter"/>
</dbReference>
<keyword evidence="1" id="KW-1185">Reference proteome</keyword>
<dbReference type="WBParaSite" id="L893_g16153.t3">
    <property type="protein sequence ID" value="L893_g16153.t3"/>
    <property type="gene ID" value="L893_g16153"/>
</dbReference>
<dbReference type="InterPro" id="IPR039272">
    <property type="entry name" value="CLEC16A/TT9"/>
</dbReference>
<proteinExistence type="predicted"/>
<evidence type="ECO:0000313" key="2">
    <source>
        <dbReference type="WBParaSite" id="L893_g16153.t3"/>
    </source>
</evidence>
<reference evidence="2" key="1">
    <citation type="submission" date="2016-11" db="UniProtKB">
        <authorList>
            <consortium name="WormBaseParasite"/>
        </authorList>
    </citation>
    <scope>IDENTIFICATION</scope>
</reference>
<dbReference type="PANTHER" id="PTHR21481">
    <property type="entry name" value="PROTEIN CLEC16A"/>
    <property type="match status" value="1"/>
</dbReference>
<dbReference type="GO" id="GO:0007034">
    <property type="term" value="P:vacuolar transport"/>
    <property type="evidence" value="ECO:0007669"/>
    <property type="project" value="TreeGrafter"/>
</dbReference>